<organism evidence="3 4">
    <name type="scientific">Meristemomyces frigidus</name>
    <dbReference type="NCBI Taxonomy" id="1508187"/>
    <lineage>
        <taxon>Eukaryota</taxon>
        <taxon>Fungi</taxon>
        <taxon>Dikarya</taxon>
        <taxon>Ascomycota</taxon>
        <taxon>Pezizomycotina</taxon>
        <taxon>Dothideomycetes</taxon>
        <taxon>Dothideomycetidae</taxon>
        <taxon>Mycosphaerellales</taxon>
        <taxon>Teratosphaeriaceae</taxon>
        <taxon>Meristemomyces</taxon>
    </lineage>
</organism>
<proteinExistence type="predicted"/>
<dbReference type="CDD" id="cd10170">
    <property type="entry name" value="ASKHA_NBD_HSP70"/>
    <property type="match status" value="1"/>
</dbReference>
<protein>
    <submittedName>
        <fullName evidence="3">Uncharacterized protein</fullName>
    </submittedName>
</protein>
<accession>A0AAN7TP62</accession>
<gene>
    <name evidence="3" type="ORF">LTR62_005743</name>
</gene>
<evidence type="ECO:0000256" key="1">
    <source>
        <dbReference type="ARBA" id="ARBA00022741"/>
    </source>
</evidence>
<dbReference type="Pfam" id="PF00012">
    <property type="entry name" value="HSP70"/>
    <property type="match status" value="1"/>
</dbReference>
<dbReference type="AlphaFoldDB" id="A0AAN7TP62"/>
<dbReference type="Proteomes" id="UP001310890">
    <property type="component" value="Unassembled WGS sequence"/>
</dbReference>
<dbReference type="EMBL" id="JAVRRL010000048">
    <property type="protein sequence ID" value="KAK5110551.1"/>
    <property type="molecule type" value="Genomic_DNA"/>
</dbReference>
<keyword evidence="2" id="KW-0067">ATP-binding</keyword>
<dbReference type="GO" id="GO:0140662">
    <property type="term" value="F:ATP-dependent protein folding chaperone"/>
    <property type="evidence" value="ECO:0007669"/>
    <property type="project" value="InterPro"/>
</dbReference>
<dbReference type="PANTHER" id="PTHR14187">
    <property type="entry name" value="ALPHA KINASE/ELONGATION FACTOR 2 KINASE"/>
    <property type="match status" value="1"/>
</dbReference>
<sequence length="318" mass="34252">MDDTLVVGVDFGTIFSGVAFAYSGNAQGADEINVIKTWPGGNNITFDKVPSELAYGPHDLAGCGQTRSSLLRHPTSLPSSLARSDCLDAFSARGKLQMQELTDQRLRSPPGFPYLLRRGPPPLLLDPVQPLPDYVSLADTQRQLLASPKNAGTGVADLRRAVYGHAKETMARRLGEQFVTTPKIKIVCTVPAVCSDTAKYATLKAAIAAGRDSIALVSEPEAGALYTLQSIGPSFLHIGENFVVIDAGGGTVDLITYSIKLRASMTQRDHLWGQCRSEYGSCYSRLVFDVGMQIDSGGLRFDLRVDGVVYGDVTMTFE</sequence>
<dbReference type="InterPro" id="IPR043129">
    <property type="entry name" value="ATPase_NBD"/>
</dbReference>
<evidence type="ECO:0000313" key="3">
    <source>
        <dbReference type="EMBL" id="KAK5110551.1"/>
    </source>
</evidence>
<evidence type="ECO:0000256" key="2">
    <source>
        <dbReference type="ARBA" id="ARBA00022840"/>
    </source>
</evidence>
<comment type="caution">
    <text evidence="3">The sequence shown here is derived from an EMBL/GenBank/DDBJ whole genome shotgun (WGS) entry which is preliminary data.</text>
</comment>
<reference evidence="3" key="1">
    <citation type="submission" date="2023-08" db="EMBL/GenBank/DDBJ databases">
        <title>Black Yeasts Isolated from many extreme environments.</title>
        <authorList>
            <person name="Coleine C."/>
            <person name="Stajich J.E."/>
            <person name="Selbmann L."/>
        </authorList>
    </citation>
    <scope>NUCLEOTIDE SEQUENCE</scope>
    <source>
        <strain evidence="3">CCFEE 5401</strain>
    </source>
</reference>
<dbReference type="GO" id="GO:0005524">
    <property type="term" value="F:ATP binding"/>
    <property type="evidence" value="ECO:0007669"/>
    <property type="project" value="UniProtKB-KW"/>
</dbReference>
<dbReference type="Gene3D" id="3.30.420.40">
    <property type="match status" value="1"/>
</dbReference>
<dbReference type="PANTHER" id="PTHR14187:SF82">
    <property type="entry name" value="FAMILY CHAPERONE, PUTATIVE (AFU_ORTHOLOGUE AFUA_7G08575)-RELATED"/>
    <property type="match status" value="1"/>
</dbReference>
<name>A0AAN7TP62_9PEZI</name>
<evidence type="ECO:0000313" key="4">
    <source>
        <dbReference type="Proteomes" id="UP001310890"/>
    </source>
</evidence>
<dbReference type="SUPFAM" id="SSF53067">
    <property type="entry name" value="Actin-like ATPase domain"/>
    <property type="match status" value="1"/>
</dbReference>
<keyword evidence="1" id="KW-0547">Nucleotide-binding</keyword>
<dbReference type="InterPro" id="IPR013126">
    <property type="entry name" value="Hsp_70_fam"/>
</dbReference>